<evidence type="ECO:0000313" key="3">
    <source>
        <dbReference type="Proteomes" id="UP000002530"/>
    </source>
</evidence>
<comment type="caution">
    <text evidence="2">The sequence shown here is derived from an EMBL/GenBank/DDBJ whole genome shotgun (WGS) entry which is preliminary data.</text>
</comment>
<evidence type="ECO:0000256" key="1">
    <source>
        <dbReference type="SAM" id="Phobius"/>
    </source>
</evidence>
<organism evidence="2 3">
    <name type="scientific">Aspergillus fumigatus (strain ATCC MYA-4609 / CBS 101355 / FGSC A1100 / Af293)</name>
    <name type="common">Neosartorya fumigata</name>
    <dbReference type="NCBI Taxonomy" id="330879"/>
    <lineage>
        <taxon>Eukaryota</taxon>
        <taxon>Fungi</taxon>
        <taxon>Dikarya</taxon>
        <taxon>Ascomycota</taxon>
        <taxon>Pezizomycotina</taxon>
        <taxon>Eurotiomycetes</taxon>
        <taxon>Eurotiomycetidae</taxon>
        <taxon>Eurotiales</taxon>
        <taxon>Aspergillaceae</taxon>
        <taxon>Aspergillus</taxon>
        <taxon>Aspergillus subgen. Fumigati</taxon>
    </lineage>
</organism>
<dbReference type="Proteomes" id="UP000002530">
    <property type="component" value="Unassembled WGS sequence"/>
</dbReference>
<dbReference type="VEuPathDB" id="FungiDB:Afu1g00220"/>
<dbReference type="OrthoDB" id="3549294at2759"/>
<protein>
    <submittedName>
        <fullName evidence="2">Uncharacterized protein</fullName>
    </submittedName>
</protein>
<keyword evidence="1" id="KW-0472">Membrane</keyword>
<dbReference type="KEGG" id="afm:AFUA_1G00220"/>
<dbReference type="EMBL" id="AAHF01000007">
    <property type="protein sequence ID" value="EAL87736.1"/>
    <property type="molecule type" value="Genomic_DNA"/>
</dbReference>
<sequence>MSDIIRPSKETYDSVLCESYNLWLSYLDADDSGTLPFHCIELRNILSQTPSFLAHGIRPANESLSFDCVEKGTPPGPYDLLVKGKSKWETSNGLCDLEPKIAPHQLLLATQTPLKVEFAEQTPFTEWPIVQGLYGHDEGNYVTVLFLAWAYILSVRWTELLSRSSDHQCTVEYKMNGTIAKSRGKYDMKVAIGDDIEESEARWWRAILVGDKGWRITTDYKDKTYISPWSVSIQNGTLSHSSPIMCNNNPAPPSSETALKYLAKFCAHHRLYGQCSAALAATLYIPLLGGRLATLPVPKPATTSITRIQNPASFAFPRTQPSHMELVGEYGKFLSAYMTLSSDVWGMRSLLCSTFFNADIECNLVSAWLNPAFAVIDPILRNGDMAKLAAVLGRRQPRLATLWLGAIIMGMAKSELRDIKNGLTAVDLHAAAWTGTTQSFITLNPGASDGRTIRREDECRLLFLTSSNEHARAPTTPWKPFGESHLCDTELEVQKHALCNCHCFRYNAWYWCLTNGAELRDPGLGQVTADKTELNIGKARGSPPTLRYCHSSSQSLSEGATRGIFEWLRMTGYPPREKPLYQHPWLDIESSDESDLDSADSNCGQSAGSSTRSIQKWIEAIDSTPEDALLDCQVYVLLETVWSTSRVILAFGTYSIFATILWAAMITSLTNFPLFPAVRLLADVSPMPVVPMIASAVPTGAAGTRTRRHRGWKVVF</sequence>
<dbReference type="RefSeq" id="XP_749774.1">
    <property type="nucleotide sequence ID" value="XM_744681.1"/>
</dbReference>
<dbReference type="AlphaFoldDB" id="Q4WL46"/>
<feature type="transmembrane region" description="Helical" evidence="1">
    <location>
        <begin position="647"/>
        <end position="665"/>
    </location>
</feature>
<dbReference type="HOGENOM" id="CLU_013935_2_0_1"/>
<reference evidence="2 3" key="1">
    <citation type="journal article" date="2005" name="Nature">
        <title>Genomic sequence of the pathogenic and allergenic filamentous fungus Aspergillus fumigatus.</title>
        <authorList>
            <person name="Nierman W.C."/>
            <person name="Pain A."/>
            <person name="Anderson M.J."/>
            <person name="Wortman J.R."/>
            <person name="Kim H.S."/>
            <person name="Arroyo J."/>
            <person name="Berriman M."/>
            <person name="Abe K."/>
            <person name="Archer D.B."/>
            <person name="Bermejo C."/>
            <person name="Bennett J."/>
            <person name="Bowyer P."/>
            <person name="Chen D."/>
            <person name="Collins M."/>
            <person name="Coulsen R."/>
            <person name="Davies R."/>
            <person name="Dyer P.S."/>
            <person name="Farman M."/>
            <person name="Fedorova N."/>
            <person name="Fedorova N."/>
            <person name="Feldblyum T.V."/>
            <person name="Fischer R."/>
            <person name="Fosker N."/>
            <person name="Fraser A."/>
            <person name="Garcia J.L."/>
            <person name="Garcia M.J."/>
            <person name="Goble A."/>
            <person name="Goldman G.H."/>
            <person name="Gomi K."/>
            <person name="Griffith-Jones S."/>
            <person name="Gwilliam R."/>
            <person name="Haas B."/>
            <person name="Haas H."/>
            <person name="Harris D."/>
            <person name="Horiuchi H."/>
            <person name="Huang J."/>
            <person name="Humphray S."/>
            <person name="Jimenez J."/>
            <person name="Keller N."/>
            <person name="Khouri H."/>
            <person name="Kitamoto K."/>
            <person name="Kobayashi T."/>
            <person name="Konzack S."/>
            <person name="Kulkarni R."/>
            <person name="Kumagai T."/>
            <person name="Lafon A."/>
            <person name="Latge J.P."/>
            <person name="Li W."/>
            <person name="Lord A."/>
            <person name="Lu C."/>
            <person name="Majoros W.H."/>
            <person name="May G.S."/>
            <person name="Miller B.L."/>
            <person name="Mohamoud Y."/>
            <person name="Molina M."/>
            <person name="Monod M."/>
            <person name="Mouyna I."/>
            <person name="Mulligan S."/>
            <person name="Murphy L."/>
            <person name="O'Neil S."/>
            <person name="Paulsen I."/>
            <person name="Penalva M.A."/>
            <person name="Pertea M."/>
            <person name="Price C."/>
            <person name="Pritchard B.L."/>
            <person name="Quail M.A."/>
            <person name="Rabbinowitsch E."/>
            <person name="Rawlins N."/>
            <person name="Rajandream M.A."/>
            <person name="Reichard U."/>
            <person name="Renauld H."/>
            <person name="Robson G.D."/>
            <person name="Rodriguez de Cordoba S."/>
            <person name="Rodriguez-Pena J.M."/>
            <person name="Ronning C.M."/>
            <person name="Rutter S."/>
            <person name="Salzberg S.L."/>
            <person name="Sanchez M."/>
            <person name="Sanchez-Ferrero J.C."/>
            <person name="Saunders D."/>
            <person name="Seeger K."/>
            <person name="Squares R."/>
            <person name="Squares S."/>
            <person name="Takeuchi M."/>
            <person name="Tekaia F."/>
            <person name="Turner G."/>
            <person name="Vazquez de Aldana C.R."/>
            <person name="Weidman J."/>
            <person name="White O."/>
            <person name="Woodward J."/>
            <person name="Yu J.H."/>
            <person name="Fraser C."/>
            <person name="Galagan J.E."/>
            <person name="Asai K."/>
            <person name="Machida M."/>
            <person name="Hall N."/>
            <person name="Barrell B."/>
            <person name="Denning D.W."/>
        </authorList>
    </citation>
    <scope>NUCLEOTIDE SEQUENCE [LARGE SCALE GENOMIC DNA]</scope>
    <source>
        <strain evidence="2 3">Af293</strain>
    </source>
</reference>
<dbReference type="InParanoid" id="Q4WL46"/>
<gene>
    <name evidence="2" type="ORF">AFUA_1G00220</name>
</gene>
<proteinExistence type="predicted"/>
<name>Q4WL46_ASPFU</name>
<dbReference type="GeneID" id="3508020"/>
<keyword evidence="3" id="KW-1185">Reference proteome</keyword>
<evidence type="ECO:0000313" key="2">
    <source>
        <dbReference type="EMBL" id="EAL87736.1"/>
    </source>
</evidence>
<keyword evidence="1" id="KW-1133">Transmembrane helix</keyword>
<accession>Q4WL46</accession>
<keyword evidence="1" id="KW-0812">Transmembrane</keyword>